<comment type="caution">
    <text evidence="3">The sequence shown here is derived from an EMBL/GenBank/DDBJ whole genome shotgun (WGS) entry which is preliminary data.</text>
</comment>
<evidence type="ECO:0000256" key="2">
    <source>
        <dbReference type="ARBA" id="ARBA00022801"/>
    </source>
</evidence>
<evidence type="ECO:0000313" key="3">
    <source>
        <dbReference type="EMBL" id="NVK79923.1"/>
    </source>
</evidence>
<comment type="similarity">
    <text evidence="1">Belongs to the 4-hydroxybenzoyl-CoA thioesterase family.</text>
</comment>
<reference evidence="3 4" key="1">
    <citation type="submission" date="2020-04" db="EMBL/GenBank/DDBJ databases">
        <title>Draft Genome Sequence of Streptomyces morookaense DSM 40503, an 8-azaguanine-producing strain.</title>
        <authorList>
            <person name="Qi J."/>
            <person name="Gao J.-M."/>
        </authorList>
    </citation>
    <scope>NUCLEOTIDE SEQUENCE [LARGE SCALE GENOMIC DNA]</scope>
    <source>
        <strain evidence="3 4">DSM 40503</strain>
    </source>
</reference>
<dbReference type="Proteomes" id="UP000587462">
    <property type="component" value="Unassembled WGS sequence"/>
</dbReference>
<keyword evidence="4" id="KW-1185">Reference proteome</keyword>
<dbReference type="GO" id="GO:0047617">
    <property type="term" value="F:fatty acyl-CoA hydrolase activity"/>
    <property type="evidence" value="ECO:0007669"/>
    <property type="project" value="TreeGrafter"/>
</dbReference>
<organism evidence="3 4">
    <name type="scientific">Streptomyces morookaense</name>
    <name type="common">Streptoverticillium morookaense</name>
    <dbReference type="NCBI Taxonomy" id="1970"/>
    <lineage>
        <taxon>Bacteria</taxon>
        <taxon>Bacillati</taxon>
        <taxon>Actinomycetota</taxon>
        <taxon>Actinomycetes</taxon>
        <taxon>Kitasatosporales</taxon>
        <taxon>Streptomycetaceae</taxon>
        <taxon>Streptomyces</taxon>
    </lineage>
</organism>
<keyword evidence="2" id="KW-0378">Hydrolase</keyword>
<dbReference type="InterPro" id="IPR050563">
    <property type="entry name" value="4-hydroxybenzoyl-CoA_TE"/>
</dbReference>
<dbReference type="AlphaFoldDB" id="A0A7Y7E8E9"/>
<dbReference type="PANTHER" id="PTHR31793:SF27">
    <property type="entry name" value="NOVEL THIOESTERASE SUPERFAMILY DOMAIN AND SAPOSIN A-TYPE DOMAIN CONTAINING PROTEIN (0610012H03RIK)"/>
    <property type="match status" value="1"/>
</dbReference>
<dbReference type="Gene3D" id="3.10.129.10">
    <property type="entry name" value="Hotdog Thioesterase"/>
    <property type="match status" value="1"/>
</dbReference>
<dbReference type="InterPro" id="IPR029069">
    <property type="entry name" value="HotDog_dom_sf"/>
</dbReference>
<dbReference type="EMBL" id="JABBXF010000044">
    <property type="protein sequence ID" value="NVK79923.1"/>
    <property type="molecule type" value="Genomic_DNA"/>
</dbReference>
<gene>
    <name evidence="3" type="ORF">HG542_19920</name>
</gene>
<evidence type="ECO:0000313" key="4">
    <source>
        <dbReference type="Proteomes" id="UP000587462"/>
    </source>
</evidence>
<name>A0A7Y7E8E9_STRMO</name>
<dbReference type="CDD" id="cd00586">
    <property type="entry name" value="4HBT"/>
    <property type="match status" value="1"/>
</dbReference>
<proteinExistence type="inferred from homology"/>
<protein>
    <submittedName>
        <fullName evidence="3">Acyl-CoA thioesterase</fullName>
    </submittedName>
</protein>
<sequence length="128" mass="14385">MKVTISPRFSEVDVLGHVTNSAVPVWFEHGRLPIFRLFSKEPNMRDLALILRRYEIDFTRQIFASDDVVIETKVAKIGNTSITIEQTATQNGAEVAHGTCIMVHFDYERESTAAIPDHLRAELTALSA</sequence>
<evidence type="ECO:0000256" key="1">
    <source>
        <dbReference type="ARBA" id="ARBA00005953"/>
    </source>
</evidence>
<accession>A0A7Y7E8E9</accession>
<dbReference type="SUPFAM" id="SSF54637">
    <property type="entry name" value="Thioesterase/thiol ester dehydrase-isomerase"/>
    <property type="match status" value="1"/>
</dbReference>
<dbReference type="PANTHER" id="PTHR31793">
    <property type="entry name" value="4-HYDROXYBENZOYL-COA THIOESTERASE FAMILY MEMBER"/>
    <property type="match status" value="1"/>
</dbReference>
<dbReference type="Pfam" id="PF13279">
    <property type="entry name" value="4HBT_2"/>
    <property type="match status" value="1"/>
</dbReference>